<dbReference type="GO" id="GO:0008837">
    <property type="term" value="F:diaminopimelate epimerase activity"/>
    <property type="evidence" value="ECO:0007669"/>
    <property type="project" value="UniProtKB-UniRule"/>
</dbReference>
<comment type="catalytic activity">
    <reaction evidence="7 8">
        <text>(2S,6S)-2,6-diaminopimelate = meso-2,6-diaminopimelate</text>
        <dbReference type="Rhea" id="RHEA:15393"/>
        <dbReference type="ChEBI" id="CHEBI:57609"/>
        <dbReference type="ChEBI" id="CHEBI:57791"/>
        <dbReference type="EC" id="5.1.1.7"/>
    </reaction>
</comment>
<dbReference type="GO" id="GO:0009089">
    <property type="term" value="P:lysine biosynthetic process via diaminopimelate"/>
    <property type="evidence" value="ECO:0007669"/>
    <property type="project" value="UniProtKB-UniRule"/>
</dbReference>
<keyword evidence="11" id="KW-1185">Reference proteome</keyword>
<dbReference type="HAMAP" id="MF_00197">
    <property type="entry name" value="DAP_epimerase"/>
    <property type="match status" value="1"/>
</dbReference>
<dbReference type="GO" id="GO:0005829">
    <property type="term" value="C:cytosol"/>
    <property type="evidence" value="ECO:0007669"/>
    <property type="project" value="TreeGrafter"/>
</dbReference>
<feature type="active site" evidence="9">
    <location>
        <position position="72"/>
    </location>
</feature>
<reference evidence="10 11" key="1">
    <citation type="submission" date="2019-02" db="EMBL/GenBank/DDBJ databases">
        <title>Deep-cultivation of Planctomycetes and their phenomic and genomic characterization uncovers novel biology.</title>
        <authorList>
            <person name="Wiegand S."/>
            <person name="Jogler M."/>
            <person name="Boedeker C."/>
            <person name="Pinto D."/>
            <person name="Vollmers J."/>
            <person name="Rivas-Marin E."/>
            <person name="Kohn T."/>
            <person name="Peeters S.H."/>
            <person name="Heuer A."/>
            <person name="Rast P."/>
            <person name="Oberbeckmann S."/>
            <person name="Bunk B."/>
            <person name="Jeske O."/>
            <person name="Meyerdierks A."/>
            <person name="Storesund J.E."/>
            <person name="Kallscheuer N."/>
            <person name="Luecker S."/>
            <person name="Lage O.M."/>
            <person name="Pohl T."/>
            <person name="Merkel B.J."/>
            <person name="Hornburger P."/>
            <person name="Mueller R.-W."/>
            <person name="Bruemmer F."/>
            <person name="Labrenz M."/>
            <person name="Spormann A.M."/>
            <person name="Op den Camp H."/>
            <person name="Overmann J."/>
            <person name="Amann R."/>
            <person name="Jetten M.S.M."/>
            <person name="Mascher T."/>
            <person name="Medema M.H."/>
            <person name="Devos D.P."/>
            <person name="Kaster A.-K."/>
            <person name="Ovreas L."/>
            <person name="Rohde M."/>
            <person name="Galperin M.Y."/>
            <person name="Jogler C."/>
        </authorList>
    </citation>
    <scope>NUCLEOTIDE SEQUENCE [LARGE SCALE GENOMIC DNA]</scope>
    <source>
        <strain evidence="10 11">Pan181</strain>
    </source>
</reference>
<dbReference type="EC" id="5.1.1.7" evidence="3 8"/>
<comment type="caution">
    <text evidence="8">Lacks conserved residue(s) required for the propagation of feature annotation.</text>
</comment>
<feature type="binding site" evidence="8">
    <location>
        <begin position="73"/>
        <end position="74"/>
    </location>
    <ligand>
        <name>substrate</name>
    </ligand>
</feature>
<comment type="pathway">
    <text evidence="1 8">Amino-acid biosynthesis; L-lysine biosynthesis via DAP pathway; DL-2,6-diaminopimelate from LL-2,6-diaminopimelate: step 1/1.</text>
</comment>
<feature type="site" description="Could be important to modulate the pK values of the two catalytic cysteine residues" evidence="8">
    <location>
        <position position="163"/>
    </location>
</feature>
<organism evidence="10 11">
    <name type="scientific">Aeoliella mucimassa</name>
    <dbReference type="NCBI Taxonomy" id="2527972"/>
    <lineage>
        <taxon>Bacteria</taxon>
        <taxon>Pseudomonadati</taxon>
        <taxon>Planctomycetota</taxon>
        <taxon>Planctomycetia</taxon>
        <taxon>Pirellulales</taxon>
        <taxon>Lacipirellulaceae</taxon>
        <taxon>Aeoliella</taxon>
    </lineage>
</organism>
<evidence type="ECO:0000256" key="8">
    <source>
        <dbReference type="HAMAP-Rule" id="MF_00197"/>
    </source>
</evidence>
<feature type="binding site" evidence="8">
    <location>
        <begin position="222"/>
        <end position="223"/>
    </location>
    <ligand>
        <name>substrate</name>
    </ligand>
</feature>
<comment type="subcellular location">
    <subcellularLocation>
        <location evidence="8">Cytoplasm</location>
    </subcellularLocation>
</comment>
<evidence type="ECO:0000313" key="11">
    <source>
        <dbReference type="Proteomes" id="UP000315750"/>
    </source>
</evidence>
<dbReference type="InterPro" id="IPR018510">
    <property type="entry name" value="DAP_epimerase_AS"/>
</dbReference>
<feature type="site" description="Could be important to modulate the pK values of the two catalytic cysteine residues" evidence="8">
    <location>
        <position position="212"/>
    </location>
</feature>
<protein>
    <recommendedName>
        <fullName evidence="3 8">Diaminopimelate epimerase</fullName>
        <shortName evidence="8">DAP epimerase</shortName>
        <ecNumber evidence="3 8">5.1.1.7</ecNumber>
    </recommendedName>
    <alternativeName>
        <fullName evidence="8">PLP-independent amino acid racemase</fullName>
    </alternativeName>
</protein>
<comment type="similarity">
    <text evidence="2 8">Belongs to the diaminopimelate epimerase family.</text>
</comment>
<evidence type="ECO:0000256" key="9">
    <source>
        <dbReference type="PROSITE-ProRule" id="PRU10125"/>
    </source>
</evidence>
<dbReference type="SUPFAM" id="SSF54506">
    <property type="entry name" value="Diaminopimelate epimerase-like"/>
    <property type="match status" value="1"/>
</dbReference>
<dbReference type="Gene3D" id="3.10.310.10">
    <property type="entry name" value="Diaminopimelate Epimerase, Chain A, domain 1"/>
    <property type="match status" value="2"/>
</dbReference>
<dbReference type="PANTHER" id="PTHR31689">
    <property type="entry name" value="DIAMINOPIMELATE EPIMERASE, CHLOROPLASTIC"/>
    <property type="match status" value="1"/>
</dbReference>
<evidence type="ECO:0000313" key="10">
    <source>
        <dbReference type="EMBL" id="QDU55222.1"/>
    </source>
</evidence>
<evidence type="ECO:0000256" key="5">
    <source>
        <dbReference type="ARBA" id="ARBA00023154"/>
    </source>
</evidence>
<feature type="binding site" evidence="8">
    <location>
        <position position="161"/>
    </location>
    <ligand>
        <name>substrate</name>
    </ligand>
</feature>
<accession>A0A518AKH1</accession>
<dbReference type="RefSeq" id="WP_145246104.1">
    <property type="nucleotide sequence ID" value="NZ_CP036278.1"/>
</dbReference>
<feature type="active site" description="Proton donor" evidence="8">
    <location>
        <position position="72"/>
    </location>
</feature>
<gene>
    <name evidence="8 10" type="primary">dapF</name>
    <name evidence="10" type="ORF">Pan181_14080</name>
</gene>
<keyword evidence="8" id="KW-0963">Cytoplasm</keyword>
<comment type="subunit">
    <text evidence="8">Homodimer.</text>
</comment>
<evidence type="ECO:0000256" key="4">
    <source>
        <dbReference type="ARBA" id="ARBA00022605"/>
    </source>
</evidence>
<feature type="binding site" evidence="8">
    <location>
        <position position="11"/>
    </location>
    <ligand>
        <name>substrate</name>
    </ligand>
</feature>
<dbReference type="Pfam" id="PF01678">
    <property type="entry name" value="DAP_epimerase"/>
    <property type="match status" value="2"/>
</dbReference>
<dbReference type="PROSITE" id="PS01326">
    <property type="entry name" value="DAP_EPIMERASE"/>
    <property type="match status" value="1"/>
</dbReference>
<feature type="active site" description="Proton acceptor" evidence="8">
    <location>
        <position position="221"/>
    </location>
</feature>
<dbReference type="UniPathway" id="UPA00034">
    <property type="reaction ID" value="UER00025"/>
</dbReference>
<evidence type="ECO:0000256" key="6">
    <source>
        <dbReference type="ARBA" id="ARBA00023235"/>
    </source>
</evidence>
<feature type="binding site" evidence="8">
    <location>
        <begin position="212"/>
        <end position="213"/>
    </location>
    <ligand>
        <name>substrate</name>
    </ligand>
</feature>
<sequence length="281" mass="30593">MRFTKMHGAGNDYVYVDCFRQDLPSNIEQLAIAAADRHFGIGGDGLILICPSERADAEMRMYNADGSYSEMCGNGIRCVAKYMYDHGLAKKETLTIESGGNVLTLELSTNGGKVDRVRVDMGEPVLEAAQIPTRLGGKQVVEAPLECDGNLYRVTAVSMGNPHCVIFVAHASDDLVFGVGPQIEHDPAFPNRVNVEFVEQISRTQLRQRTWERGSGETLACGTGASAVCVAGVLTGRTERCVEIDLLGGRLELEWNETDNHVYMTGPAVEVFSGEWFPAGE</sequence>
<dbReference type="InterPro" id="IPR001653">
    <property type="entry name" value="DAP_epimerase_DapF"/>
</dbReference>
<keyword evidence="5 8" id="KW-0457">Lysine biosynthesis</keyword>
<dbReference type="Proteomes" id="UP000315750">
    <property type="component" value="Chromosome"/>
</dbReference>
<evidence type="ECO:0000256" key="1">
    <source>
        <dbReference type="ARBA" id="ARBA00005196"/>
    </source>
</evidence>
<feature type="binding site" evidence="8">
    <location>
        <position position="194"/>
    </location>
    <ligand>
        <name>substrate</name>
    </ligand>
</feature>
<keyword evidence="6 8" id="KW-0413">Isomerase</keyword>
<dbReference type="PANTHER" id="PTHR31689:SF0">
    <property type="entry name" value="DIAMINOPIMELATE EPIMERASE"/>
    <property type="match status" value="1"/>
</dbReference>
<name>A0A518AKH1_9BACT</name>
<evidence type="ECO:0000256" key="2">
    <source>
        <dbReference type="ARBA" id="ARBA00010219"/>
    </source>
</evidence>
<dbReference type="AlphaFoldDB" id="A0A518AKH1"/>
<dbReference type="EMBL" id="CP036278">
    <property type="protein sequence ID" value="QDU55222.1"/>
    <property type="molecule type" value="Genomic_DNA"/>
</dbReference>
<evidence type="ECO:0000256" key="3">
    <source>
        <dbReference type="ARBA" id="ARBA00013080"/>
    </source>
</evidence>
<dbReference type="OrthoDB" id="9805408at2"/>
<dbReference type="KEGG" id="amuc:Pan181_14080"/>
<evidence type="ECO:0000256" key="7">
    <source>
        <dbReference type="ARBA" id="ARBA00051712"/>
    </source>
</evidence>
<keyword evidence="4 8" id="KW-0028">Amino-acid biosynthesis</keyword>
<comment type="function">
    <text evidence="8">Catalyzes the stereoinversion of LL-2,6-diaminopimelate (L,L-DAP) to meso-diaminopimelate (meso-DAP), a precursor of L-lysine and an essential component of the bacterial peptidoglycan.</text>
</comment>
<proteinExistence type="inferred from homology"/>
<dbReference type="NCBIfam" id="TIGR00652">
    <property type="entry name" value="DapF"/>
    <property type="match status" value="1"/>
</dbReference>
<feature type="binding site" evidence="8">
    <location>
        <position position="63"/>
    </location>
    <ligand>
        <name>substrate</name>
    </ligand>
</feature>